<name>A0A545USR7_9HYPO</name>
<dbReference type="PROSITE" id="PS50075">
    <property type="entry name" value="CARRIER"/>
    <property type="match status" value="3"/>
</dbReference>
<dbReference type="SUPFAM" id="SSF47336">
    <property type="entry name" value="ACP-like"/>
    <property type="match status" value="3"/>
</dbReference>
<dbReference type="Gene3D" id="3.30.300.30">
    <property type="match status" value="3"/>
</dbReference>
<dbReference type="FunFam" id="3.40.50.12780:FF:000014">
    <property type="entry name" value="Nonribosomal peptide synthetase 1"/>
    <property type="match status" value="2"/>
</dbReference>
<feature type="domain" description="Carrier" evidence="6">
    <location>
        <begin position="1761"/>
        <end position="1837"/>
    </location>
</feature>
<evidence type="ECO:0000256" key="4">
    <source>
        <dbReference type="ARBA" id="ARBA00029454"/>
    </source>
</evidence>
<dbReference type="SUPFAM" id="SSF51735">
    <property type="entry name" value="NAD(P)-binding Rossmann-fold domains"/>
    <property type="match status" value="1"/>
</dbReference>
<evidence type="ECO:0000313" key="7">
    <source>
        <dbReference type="EMBL" id="TQV92502.1"/>
    </source>
</evidence>
<dbReference type="STRING" id="43265.A0A545USR7"/>
<dbReference type="InterPro" id="IPR045851">
    <property type="entry name" value="AMP-bd_C_sf"/>
</dbReference>
<keyword evidence="2" id="KW-0597">Phosphoprotein</keyword>
<dbReference type="Pfam" id="PF07993">
    <property type="entry name" value="NAD_binding_4"/>
    <property type="match status" value="1"/>
</dbReference>
<dbReference type="Gene3D" id="3.40.50.12780">
    <property type="entry name" value="N-terminal domain of ligase-like"/>
    <property type="match status" value="2"/>
</dbReference>
<evidence type="ECO:0000256" key="5">
    <source>
        <dbReference type="SAM" id="MobiDB-lite"/>
    </source>
</evidence>
<evidence type="ECO:0000256" key="2">
    <source>
        <dbReference type="ARBA" id="ARBA00022553"/>
    </source>
</evidence>
<dbReference type="SMART" id="SM00823">
    <property type="entry name" value="PKS_PP"/>
    <property type="match status" value="2"/>
</dbReference>
<dbReference type="Gene3D" id="3.40.50.720">
    <property type="entry name" value="NAD(P)-binding Rossmann-like Domain"/>
    <property type="match status" value="1"/>
</dbReference>
<comment type="caution">
    <text evidence="7">The sequence shown here is derived from an EMBL/GenBank/DDBJ whole genome shotgun (WGS) entry which is preliminary data.</text>
</comment>
<dbReference type="CDD" id="cd19545">
    <property type="entry name" value="FUM14_C_NRPS-like"/>
    <property type="match status" value="2"/>
</dbReference>
<dbReference type="SUPFAM" id="SSF52777">
    <property type="entry name" value="CoA-dependent acyltransferases"/>
    <property type="match status" value="4"/>
</dbReference>
<dbReference type="Pfam" id="PF00501">
    <property type="entry name" value="AMP-binding"/>
    <property type="match status" value="3"/>
</dbReference>
<gene>
    <name evidence="7" type="ORF">IF1G_09020</name>
</gene>
<sequence>MDLLRKSNSTSQEHGKSEGHAQDLALEGFDTVIMRGREIGEVSNSFERPDTANVRIIVQMMGPNVSLEYRTTKLGHRQARSMAAAIETVISALVYEPSVTMGGLNWCDEEDANILDKWNSLDSTWIEECVHELIAKQATEQPHKSAVDAWDGHLTYRELDRLSSILASHLTLLGVAPETFVALCFEKSKWLVVSILAVIKAGGAYVVIEPYYPFSRMQDICTVLRINILLASRDLLHTATKLSDQVVVVEAGSECLKERHDEWQWEARSPCSPHNALYVVFSSGSTGKPKGIIVEHASFATWGTLLKQAVCLDADSRVLQFSSFAFLIAHRDVLLTLMFGGCVCMPSESQRLNHLETFIAKHRVNWANLTPSVAALLDPAMTPELKTLLLTSEPMSLKSLATWEGNVNLLFAYGQAESVSLCCVRNSPTVGSDRKNVGHRIGRSIWLVDPDDHNKLVPVGAVGELVIQGPVLARGYLDPETTALAFLRDTAWLRQLRPRYQGKLYKTGDLAQFTDDGSVRYIGRKDNSAKLHGQRLDLDLVLQHVQRCLVEMSDTEVCNMVIDLSYSPHFEDVKLTAFLGFSPTSTDTEDSVMLGPLNRAAAYLHDFQSRLVNVIPRHMIPTLVVIVSHIPLNLSGKIDRRKLREILSQMTASEVALCLGSIASHEAPCTDRELKLRSLWSQALNTVESNIGRLDDFFRRGGDSLAAMRLASAAHALGLDLTFGDIFANPVLSNQAEHIGSDKRQTNRDYSCGDFELITQAQKQAIIVAAAADHALSASQIKDIYPTTPMQQGLIALDALRPGSYLSQRVYQIKTGVSLRKLESAWGAVMDANPPLRTRVIRRADDGLTYQVVIRGQTKLHMAHNLPKYLADDEAKPMGLGEPLLRLAIVSNTNGEPTHCVVTIHHCIYDAWSMAILLDQVSDAYHDRALVARNFRHFVKYVCESNANSSEYWRSETNGVVAEQFPALPAPSYSLNTAEREILNTTLSQSVAAAANITLATRIQLAWAMTIAAYTGVDDVVYGLTVSGRASPVQGIDKMAGPTIATFPLRVQLRSSSSIHQELDMLQRRVIATIPFEQFGLQNISRLGDDAARACKFQSLLVIQQSQSAAETKSDILTDVEDSAVRPRWNTYALSLLCTPFRGGAVRFEAVYDATVVPKAQMRRILQVFVNILKQVTVSPDRLVGDVDSISAQDLEQIQRWNPSLQQAVPKCVHAMIHDQCVSQPNAIAVDAWDGQLSYKELEEQSSLLSMSLKEKGLGHDMFVPLCFEKSKWVAVGILAVLKAGSAFILLDPSHPAERLARICENSQATAVLCSRNTVGLAAKLSCPHVIQVDEKLSREHQVAPAAQALQPTKTLPSHALCALYTSGSTGTPKGIIIEHSAVATQVTALESHFHLDRQSRIFQFASHAFDVAVSDYLFALALGGCVCVPKETDSRDNLARAIRGCRANWVFLTPSVARSLQPSAVPEIETMVIGGESAKRLDFATWSSAVRLIYVYGPAEGTVFCTLQTKTSSGADPINIGSAVAAACWLVDCANSEKLVAIGAVGELMIEGPIVGRGYIGNDSSGSSFISAPKWLRNLRRSESPSRLYKTGDLMRYSPVGDGSLEFVGRKDRQAKLRGQRMELAEIEHQVSQHFPGATDAVVEIIAPPESDSQKLLAAFVWDATSAAEPLFDRGPGTSSKPSIFSLPDAEFQSRASIAEVELRKRLPPFMIPSLFIPLNELPFGPTGKADRRLIKSEASSLSRQELSVYHSSGTSRMRGPSNESESAIRQLVAGVLGLNPNDIGMNDNFFQLGGDSISAMVLSTRASDVDLKLTAADILGYPRLCDMAVIAVREEMGHGLPNEQNLLPRPFSLLPANYHHETLMREVTQQCHIDESDVDDIYPCTPLQAGLFSLTMKQPTAYVFSFTLHLAQDVDMILFEEALDAVIDANPILRTRIVCATSMAGSMLQVVLSKTSYKQLSLQASRQYAVDLGHPLFSVQILSKDKDENHCRAVLTLHHALYDDVSLRLMLVQLSDAYYGRKSPVSQPYKCFIQHCLSLPPDNDVKSFWADELASAAGSTFTRIPSDSYLLQSPKNAECCASLSSESTTTVPLAAALKLAWGSVVSAFTGEADAIFGTVVSGRMASLRNIHKIAGPTIATVPFRVRQVPAMTIQDALDEVQSRSLRMIRYEQTGLQRLRQLGFAEACQFQSLLIVQFSEEGDIVESPLYKVVLEEPGGTFQTYPLTIVCTPSAKSVHIRATFDSELMSAALVNRLLTQFSAAVAHITNLPRKCMSSIPSLSIGDAKKIWMWNRSVPQRENSCIHDIITKNAAARRETPAVCAWDGGFTYDELEDLSSKLAKRLQGFGVATGSMVPLCFEKSRWTVVAMLAVLKAGYTFVPLDVSQAAGRRDVILARIRADIILASAKCAELLAATKRVVLVVDEVSLEALPPRPPAGALLSREATERPGTSAAYVLFTSGSTGQPKGVVVDHSALSTSCLAHGSRMGFSERTRMLQFTSHTFDISLAEIFTTLIFGGCVCIPSEDDRFSGLELSVDAMKVNTVCLTASVARLVEPHRMPSLDTIIFVGENATEDDFKKWMHLSQVFDAYGPTECTIFCSINRVQTSSGAGSVIGEAVGSVSWVVSPGNHDHLLPIGAVGELLVEGPVLARGYLDDAGKTSAVFIEDPSWLVQGTEGYAGRRGRLYKTGDLVHYNEDGSLTYCGRKDTQVKIRGHRVELEEVECHLRNCVAGAHQAAVVSVALSIDDCASRLTAFLCFDAEASPPEDQVHAVTLSLPVRDNLADHLPAYMVPSAYLAIRRLPLNTAGKLDRRRLREIVVNYFERRGAKSDTVPKQGCSKEESVWLHRNAVGGAVFSPLPSPFRDCSTETERRVRSAWAAVLGLPNDRISTDDNFYDIGGDSIRVIRLMKVIENEFGVRLWSSLVNSRKTTISKMAEYIETRPEMDSIDLEGDIAAALGSPWASAVSEPWFSPVGSLSGPATVFLTGGTGFLGTHILRNLLTSTTVARVAVLVRAASAVEGMERVKKTALMAEWWKAEHERRIDVWIGDLELRRLGLGESQWSRLSGTAAAGNISTIIHSGAVVNWNMDYDRLRSPNVLSTVELLRAAALSHAAPRFVFVSGGAMAELDVNPGDTAAMEQLSRSSGYAQSKFAAEAITRRFAARLPPSQNRFSVVKPGMIIGPADTGVANLDDFLWRVVAAASRLRLYPVDDEEEDSWVSVTDADFVATQVVAQVLPADRGHVAPYVAVASRHGLGAADFWAQVNAELKHACEPVSWPAWVERALQQTRHVGESHPLWPVQEFLVAAGKGKKHGGGGISTASPLVAPDKAVLCEAVRANLRHLGRVGFVETRQSSLSTTRHGVFRRSAAAPASCS</sequence>
<evidence type="ECO:0000313" key="8">
    <source>
        <dbReference type="Proteomes" id="UP000315783"/>
    </source>
</evidence>
<comment type="similarity">
    <text evidence="4">Belongs to the NRP synthetase family.</text>
</comment>
<dbReference type="Gene3D" id="1.10.1200.10">
    <property type="entry name" value="ACP-like"/>
    <property type="match status" value="3"/>
</dbReference>
<dbReference type="InterPro" id="IPR013120">
    <property type="entry name" value="FAR_NAD-bd"/>
</dbReference>
<dbReference type="InterPro" id="IPR020845">
    <property type="entry name" value="AMP-binding_CS"/>
</dbReference>
<dbReference type="GO" id="GO:0044550">
    <property type="term" value="P:secondary metabolite biosynthetic process"/>
    <property type="evidence" value="ECO:0007669"/>
    <property type="project" value="TreeGrafter"/>
</dbReference>
<dbReference type="InterPro" id="IPR042099">
    <property type="entry name" value="ANL_N_sf"/>
</dbReference>
<dbReference type="InterPro" id="IPR020806">
    <property type="entry name" value="PKS_PP-bd"/>
</dbReference>
<dbReference type="Proteomes" id="UP000315783">
    <property type="component" value="Unassembled WGS sequence"/>
</dbReference>
<organism evidence="7 8">
    <name type="scientific">Cordyceps javanica</name>
    <dbReference type="NCBI Taxonomy" id="43265"/>
    <lineage>
        <taxon>Eukaryota</taxon>
        <taxon>Fungi</taxon>
        <taxon>Dikarya</taxon>
        <taxon>Ascomycota</taxon>
        <taxon>Pezizomycotina</taxon>
        <taxon>Sordariomycetes</taxon>
        <taxon>Hypocreomycetidae</taxon>
        <taxon>Hypocreales</taxon>
        <taxon>Cordycipitaceae</taxon>
        <taxon>Cordyceps</taxon>
    </lineage>
</organism>
<dbReference type="InterPro" id="IPR009081">
    <property type="entry name" value="PP-bd_ACP"/>
</dbReference>
<dbReference type="FunFam" id="3.30.300.30:FF:000015">
    <property type="entry name" value="Nonribosomal peptide synthase SidD"/>
    <property type="match status" value="3"/>
</dbReference>
<dbReference type="CDD" id="cd05918">
    <property type="entry name" value="A_NRPS_SidN3_like"/>
    <property type="match status" value="3"/>
</dbReference>
<keyword evidence="3" id="KW-0436">Ligase</keyword>
<dbReference type="InterPro" id="IPR036736">
    <property type="entry name" value="ACP-like_sf"/>
</dbReference>
<feature type="domain" description="Carrier" evidence="6">
    <location>
        <begin position="667"/>
        <end position="743"/>
    </location>
</feature>
<reference evidence="7 8" key="1">
    <citation type="journal article" date="2019" name="Appl. Microbiol. Biotechnol.">
        <title>Genome sequence of Isaria javanica and comparative genome analysis insights into family S53 peptidase evolution in fungal entomopathogens.</title>
        <authorList>
            <person name="Lin R."/>
            <person name="Zhang X."/>
            <person name="Xin B."/>
            <person name="Zou M."/>
            <person name="Gao Y."/>
            <person name="Qin F."/>
            <person name="Hu Q."/>
            <person name="Xie B."/>
            <person name="Cheng X."/>
        </authorList>
    </citation>
    <scope>NUCLEOTIDE SEQUENCE [LARGE SCALE GENOMIC DNA]</scope>
    <source>
        <strain evidence="7 8">IJ1G</strain>
    </source>
</reference>
<dbReference type="InterPro" id="IPR010080">
    <property type="entry name" value="Thioester_reductase-like_dom"/>
</dbReference>
<dbReference type="Gene3D" id="3.30.559.30">
    <property type="entry name" value="Nonribosomal peptide synthetase, condensation domain"/>
    <property type="match status" value="2"/>
</dbReference>
<evidence type="ECO:0000259" key="6">
    <source>
        <dbReference type="PROSITE" id="PS50075"/>
    </source>
</evidence>
<feature type="region of interest" description="Disordered" evidence="5">
    <location>
        <begin position="1"/>
        <end position="21"/>
    </location>
</feature>
<evidence type="ECO:0000256" key="3">
    <source>
        <dbReference type="ARBA" id="ARBA00022598"/>
    </source>
</evidence>
<dbReference type="SUPFAM" id="SSF56801">
    <property type="entry name" value="Acetyl-CoA synthetase-like"/>
    <property type="match status" value="3"/>
</dbReference>
<dbReference type="GO" id="GO:0031177">
    <property type="term" value="F:phosphopantetheine binding"/>
    <property type="evidence" value="ECO:0007669"/>
    <property type="project" value="InterPro"/>
</dbReference>
<keyword evidence="8" id="KW-1185">Reference proteome</keyword>
<evidence type="ECO:0000256" key="1">
    <source>
        <dbReference type="ARBA" id="ARBA00022450"/>
    </source>
</evidence>
<dbReference type="InterPro" id="IPR023213">
    <property type="entry name" value="CAT-like_dom_sf"/>
</dbReference>
<dbReference type="NCBIfam" id="NF003417">
    <property type="entry name" value="PRK04813.1"/>
    <property type="match status" value="3"/>
</dbReference>
<dbReference type="Pfam" id="PF00550">
    <property type="entry name" value="PP-binding"/>
    <property type="match status" value="3"/>
</dbReference>
<dbReference type="Gene3D" id="2.30.38.10">
    <property type="entry name" value="Luciferase, Domain 3"/>
    <property type="match status" value="1"/>
</dbReference>
<feature type="domain" description="Carrier" evidence="6">
    <location>
        <begin position="2865"/>
        <end position="2943"/>
    </location>
</feature>
<dbReference type="Gene3D" id="3.30.559.10">
    <property type="entry name" value="Chloramphenicol acetyltransferase-like domain"/>
    <property type="match status" value="2"/>
</dbReference>
<dbReference type="PROSITE" id="PS00455">
    <property type="entry name" value="AMP_BINDING"/>
    <property type="match status" value="2"/>
</dbReference>
<accession>A0A545USR7</accession>
<dbReference type="PANTHER" id="PTHR45527:SF16">
    <property type="entry name" value="NONRIBOSOMAL PEPTIDE SYNTHASE ATNA-RELATED"/>
    <property type="match status" value="1"/>
</dbReference>
<dbReference type="NCBIfam" id="TIGR01733">
    <property type="entry name" value="AA-adenyl-dom"/>
    <property type="match status" value="2"/>
</dbReference>
<dbReference type="GO" id="GO:0043041">
    <property type="term" value="P:amino acid activation for nonribosomal peptide biosynthetic process"/>
    <property type="evidence" value="ECO:0007669"/>
    <property type="project" value="TreeGrafter"/>
</dbReference>
<keyword evidence="1" id="KW-0596">Phosphopantetheine</keyword>
<protein>
    <submittedName>
        <fullName evidence="7">Amino acid adenylation domain-containing protein</fullName>
    </submittedName>
</protein>
<dbReference type="InterPro" id="IPR036291">
    <property type="entry name" value="NAD(P)-bd_dom_sf"/>
</dbReference>
<dbReference type="InterPro" id="IPR010071">
    <property type="entry name" value="AA_adenyl_dom"/>
</dbReference>
<dbReference type="FunFam" id="3.30.559.30:FF:000003">
    <property type="entry name" value="Nonribosomal peptide synthase SidD"/>
    <property type="match status" value="1"/>
</dbReference>
<dbReference type="InterPro" id="IPR000873">
    <property type="entry name" value="AMP-dep_synth/lig_dom"/>
</dbReference>
<dbReference type="NCBIfam" id="TIGR01746">
    <property type="entry name" value="Thioester-redct"/>
    <property type="match status" value="1"/>
</dbReference>
<dbReference type="Gene3D" id="3.40.50.980">
    <property type="match status" value="2"/>
</dbReference>
<feature type="compositionally biased region" description="Polar residues" evidence="5">
    <location>
        <begin position="1"/>
        <end position="12"/>
    </location>
</feature>
<proteinExistence type="inferred from homology"/>
<dbReference type="EMBL" id="SPUK01000015">
    <property type="protein sequence ID" value="TQV92502.1"/>
    <property type="molecule type" value="Genomic_DNA"/>
</dbReference>
<dbReference type="GO" id="GO:0005737">
    <property type="term" value="C:cytoplasm"/>
    <property type="evidence" value="ECO:0007669"/>
    <property type="project" value="TreeGrafter"/>
</dbReference>
<dbReference type="PANTHER" id="PTHR45527">
    <property type="entry name" value="NONRIBOSOMAL PEPTIDE SYNTHETASE"/>
    <property type="match status" value="1"/>
</dbReference>
<dbReference type="Pfam" id="PF00668">
    <property type="entry name" value="Condensation"/>
    <property type="match status" value="2"/>
</dbReference>
<dbReference type="InterPro" id="IPR001242">
    <property type="entry name" value="Condensation_dom"/>
</dbReference>
<dbReference type="GO" id="GO:0016874">
    <property type="term" value="F:ligase activity"/>
    <property type="evidence" value="ECO:0007669"/>
    <property type="project" value="UniProtKB-KW"/>
</dbReference>